<keyword evidence="4" id="KW-0963">Cytoplasm</keyword>
<dbReference type="GO" id="GO:0036464">
    <property type="term" value="C:cytoplasmic ribonucleoprotein granule"/>
    <property type="evidence" value="ECO:0007669"/>
    <property type="project" value="UniProtKB-SubCell"/>
</dbReference>
<accession>A0A6J8E657</accession>
<evidence type="ECO:0000256" key="2">
    <source>
        <dbReference type="ARBA" id="ARBA00004331"/>
    </source>
</evidence>
<dbReference type="GO" id="GO:1990825">
    <property type="term" value="F:sequence-specific mRNA binding"/>
    <property type="evidence" value="ECO:0007669"/>
    <property type="project" value="TreeGrafter"/>
</dbReference>
<dbReference type="OrthoDB" id="9423182at2759"/>
<proteinExistence type="inferred from homology"/>
<evidence type="ECO:0000256" key="4">
    <source>
        <dbReference type="ARBA" id="ARBA00022490"/>
    </source>
</evidence>
<feature type="region of interest" description="Disordered" evidence="7">
    <location>
        <begin position="301"/>
        <end position="320"/>
    </location>
</feature>
<dbReference type="Proteomes" id="UP000507470">
    <property type="component" value="Unassembled WGS sequence"/>
</dbReference>
<protein>
    <submittedName>
        <fullName evidence="8">Uncharacterized protein</fullName>
    </submittedName>
</protein>
<dbReference type="PANTHER" id="PTHR16135">
    <property type="entry name" value="REPRESSOR OF YIELD OF DENV PROTEIN"/>
    <property type="match status" value="1"/>
</dbReference>
<dbReference type="AlphaFoldDB" id="A0A6J8E657"/>
<dbReference type="GO" id="GO:0045087">
    <property type="term" value="P:innate immune response"/>
    <property type="evidence" value="ECO:0007669"/>
    <property type="project" value="TreeGrafter"/>
</dbReference>
<sequence length="320" mass="35627">MDDIIYERENNQAGPATIICPKIQRLRELFRGRFAYEEAERLINHHNGDLLATVNFALTADLPTIRNISRSDDEGWQIVRNNRAWRELALQGQLTHEERQYACGHVIMFGGERYQPGRGYQNVNGAMFDTTPYLVTGNGDGQNLPAITSIVGMCLEDLVRWKTHGVPVSAVVHHAYPHNCFRRATGPQLGGICVHPRSLRRGERAVFPSHSHNSTGSTVDTFLTQDDLVSRMSDFEPDVSDIDEDNDSQDGAGPQLGGICVHPRSLRRGERAVFPSHSHNSTGSTVDTFLTQDDLVSRMSDFEPDVSDIDEDNDSQDGGL</sequence>
<evidence type="ECO:0000256" key="3">
    <source>
        <dbReference type="ARBA" id="ARBA00005469"/>
    </source>
</evidence>
<organism evidence="8 9">
    <name type="scientific">Mytilus coruscus</name>
    <name type="common">Sea mussel</name>
    <dbReference type="NCBI Taxonomy" id="42192"/>
    <lineage>
        <taxon>Eukaryota</taxon>
        <taxon>Metazoa</taxon>
        <taxon>Spiralia</taxon>
        <taxon>Lophotrochozoa</taxon>
        <taxon>Mollusca</taxon>
        <taxon>Bivalvia</taxon>
        <taxon>Autobranchia</taxon>
        <taxon>Pteriomorphia</taxon>
        <taxon>Mytilida</taxon>
        <taxon>Mytiloidea</taxon>
        <taxon>Mytilidae</taxon>
        <taxon>Mytilinae</taxon>
        <taxon>Mytilus</taxon>
    </lineage>
</organism>
<name>A0A6J8E657_MYTCO</name>
<evidence type="ECO:0000256" key="5">
    <source>
        <dbReference type="ARBA" id="ARBA00022884"/>
    </source>
</evidence>
<dbReference type="InterPro" id="IPR026795">
    <property type="entry name" value="SHFL"/>
</dbReference>
<reference evidence="8 9" key="1">
    <citation type="submission" date="2020-06" db="EMBL/GenBank/DDBJ databases">
        <authorList>
            <person name="Li R."/>
            <person name="Bekaert M."/>
        </authorList>
    </citation>
    <scope>NUCLEOTIDE SEQUENCE [LARGE SCALE GENOMIC DNA]</scope>
    <source>
        <strain evidence="9">wild</strain>
    </source>
</reference>
<dbReference type="GO" id="GO:0043022">
    <property type="term" value="F:ribosome binding"/>
    <property type="evidence" value="ECO:0007669"/>
    <property type="project" value="TreeGrafter"/>
</dbReference>
<feature type="region of interest" description="Disordered" evidence="7">
    <location>
        <begin position="236"/>
        <end position="261"/>
    </location>
</feature>
<evidence type="ECO:0000256" key="6">
    <source>
        <dbReference type="ARBA" id="ARBA00023242"/>
    </source>
</evidence>
<gene>
    <name evidence="8" type="ORF">MCOR_47784</name>
</gene>
<comment type="similarity">
    <text evidence="3">Belongs to the SHFL family.</text>
</comment>
<dbReference type="GO" id="GO:0005634">
    <property type="term" value="C:nucleus"/>
    <property type="evidence" value="ECO:0007669"/>
    <property type="project" value="UniProtKB-SubCell"/>
</dbReference>
<keyword evidence="6" id="KW-0539">Nucleus</keyword>
<feature type="compositionally biased region" description="Acidic residues" evidence="7">
    <location>
        <begin position="302"/>
        <end position="320"/>
    </location>
</feature>
<dbReference type="GO" id="GO:0075523">
    <property type="term" value="P:viral translational frameshifting"/>
    <property type="evidence" value="ECO:0007669"/>
    <property type="project" value="TreeGrafter"/>
</dbReference>
<evidence type="ECO:0000313" key="9">
    <source>
        <dbReference type="Proteomes" id="UP000507470"/>
    </source>
</evidence>
<dbReference type="Pfam" id="PF15135">
    <property type="entry name" value="UPF0515"/>
    <property type="match status" value="1"/>
</dbReference>
<evidence type="ECO:0000313" key="8">
    <source>
        <dbReference type="EMBL" id="CAC5415062.1"/>
    </source>
</evidence>
<dbReference type="EMBL" id="CACVKT020008376">
    <property type="protein sequence ID" value="CAC5415062.1"/>
    <property type="molecule type" value="Genomic_DNA"/>
</dbReference>
<keyword evidence="9" id="KW-1185">Reference proteome</keyword>
<dbReference type="PANTHER" id="PTHR16135:SF2">
    <property type="entry name" value="SHIFTLESS ANTIVIRAL INHIBITOR OF RIBOSOMAL FRAMESHIFTING PROTEIN"/>
    <property type="match status" value="1"/>
</dbReference>
<evidence type="ECO:0000256" key="1">
    <source>
        <dbReference type="ARBA" id="ARBA00004123"/>
    </source>
</evidence>
<feature type="compositionally biased region" description="Acidic residues" evidence="7">
    <location>
        <begin position="236"/>
        <end position="248"/>
    </location>
</feature>
<keyword evidence="5" id="KW-0694">RNA-binding</keyword>
<evidence type="ECO:0000256" key="7">
    <source>
        <dbReference type="SAM" id="MobiDB-lite"/>
    </source>
</evidence>
<comment type="subcellular location">
    <subcellularLocation>
        <location evidence="2">Cytoplasm</location>
        <location evidence="2">Cytoplasmic ribonucleoprotein granule</location>
    </subcellularLocation>
    <subcellularLocation>
        <location evidence="1">Nucleus</location>
    </subcellularLocation>
</comment>